<name>A0A2H3EGK8_ARMGA</name>
<dbReference type="Proteomes" id="UP000217790">
    <property type="component" value="Unassembled WGS sequence"/>
</dbReference>
<dbReference type="AlphaFoldDB" id="A0A2H3EGK8"/>
<evidence type="ECO:0000313" key="4">
    <source>
        <dbReference type="Proteomes" id="UP000217790"/>
    </source>
</evidence>
<dbReference type="Gene3D" id="3.20.20.100">
    <property type="entry name" value="NADP-dependent oxidoreductase domain"/>
    <property type="match status" value="1"/>
</dbReference>
<dbReference type="InterPro" id="IPR020471">
    <property type="entry name" value="AKR"/>
</dbReference>
<dbReference type="OrthoDB" id="37537at2759"/>
<reference evidence="4" key="1">
    <citation type="journal article" date="2017" name="Nat. Ecol. Evol.">
        <title>Genome expansion and lineage-specific genetic innovations in the forest pathogenic fungi Armillaria.</title>
        <authorList>
            <person name="Sipos G."/>
            <person name="Prasanna A.N."/>
            <person name="Walter M.C."/>
            <person name="O'Connor E."/>
            <person name="Balint B."/>
            <person name="Krizsan K."/>
            <person name="Kiss B."/>
            <person name="Hess J."/>
            <person name="Varga T."/>
            <person name="Slot J."/>
            <person name="Riley R."/>
            <person name="Boka B."/>
            <person name="Rigling D."/>
            <person name="Barry K."/>
            <person name="Lee J."/>
            <person name="Mihaltcheva S."/>
            <person name="LaButti K."/>
            <person name="Lipzen A."/>
            <person name="Waldron R."/>
            <person name="Moloney N.M."/>
            <person name="Sperisen C."/>
            <person name="Kredics L."/>
            <person name="Vagvoelgyi C."/>
            <person name="Patrignani A."/>
            <person name="Fitzpatrick D."/>
            <person name="Nagy I."/>
            <person name="Doyle S."/>
            <person name="Anderson J.B."/>
            <person name="Grigoriev I.V."/>
            <person name="Gueldener U."/>
            <person name="Muensterkoetter M."/>
            <person name="Nagy L.G."/>
        </authorList>
    </citation>
    <scope>NUCLEOTIDE SEQUENCE [LARGE SCALE GENOMIC DNA]</scope>
    <source>
        <strain evidence="4">Ar21-2</strain>
    </source>
</reference>
<keyword evidence="1" id="KW-0560">Oxidoreductase</keyword>
<dbReference type="InterPro" id="IPR023210">
    <property type="entry name" value="NADP_OxRdtase_dom"/>
</dbReference>
<protein>
    <submittedName>
        <fullName evidence="3">Aldo/keto reductase</fullName>
    </submittedName>
</protein>
<dbReference type="InterPro" id="IPR050791">
    <property type="entry name" value="Aldo-Keto_reductase"/>
</dbReference>
<evidence type="ECO:0000313" key="3">
    <source>
        <dbReference type="EMBL" id="PBK98496.1"/>
    </source>
</evidence>
<dbReference type="GO" id="GO:0005737">
    <property type="term" value="C:cytoplasm"/>
    <property type="evidence" value="ECO:0007669"/>
    <property type="project" value="TreeGrafter"/>
</dbReference>
<proteinExistence type="predicted"/>
<dbReference type="InterPro" id="IPR036812">
    <property type="entry name" value="NAD(P)_OxRdtase_dom_sf"/>
</dbReference>
<dbReference type="OMA" id="YARECCE"/>
<accession>A0A2H3EGK8</accession>
<evidence type="ECO:0000256" key="1">
    <source>
        <dbReference type="ARBA" id="ARBA00023002"/>
    </source>
</evidence>
<dbReference type="GO" id="GO:0016491">
    <property type="term" value="F:oxidoreductase activity"/>
    <property type="evidence" value="ECO:0007669"/>
    <property type="project" value="UniProtKB-KW"/>
</dbReference>
<dbReference type="PANTHER" id="PTHR43625:SF40">
    <property type="entry name" value="ALDO-KETO REDUCTASE YAKC [NADP(+)]"/>
    <property type="match status" value="1"/>
</dbReference>
<gene>
    <name evidence="3" type="ORF">ARMGADRAFT_1026485</name>
</gene>
<dbReference type="PRINTS" id="PR00069">
    <property type="entry name" value="ALDKETRDTASE"/>
</dbReference>
<sequence length="341" mass="37790">MALTLRKIGGALVNPIGFGAMGLSDFYGTVDSDEERFKASSILTNTDAYAAYEKGCTHWDSADIYGDSELLIGKWFKRTGKRNEIFLTSKFGFTPNGGRGDPEYVKQQFAKSLERFEVDYIDLYYQHRPDRNVPIEHTVAAMAELVKEGKVKYLGLSECTAKDIRRAHAIHPISAIQVEFSPLVLYLEDPKLAILQTARELGITVVTYSPLARGLITGQYTSPDDFEEGDFRKVVPKYSRENFPKILGLVDHLKAIASKHNATPGQVTLAWILAQGDDFVVIPGTKKIKYLDENLGAAKVKLSQEEVAAIHKLAEESDVPGTRYPEAAMSLVLQGTPELSK</sequence>
<dbReference type="InParanoid" id="A0A2H3EGK8"/>
<dbReference type="Pfam" id="PF00248">
    <property type="entry name" value="Aldo_ket_red"/>
    <property type="match status" value="1"/>
</dbReference>
<keyword evidence="4" id="KW-1185">Reference proteome</keyword>
<dbReference type="EMBL" id="KZ293648">
    <property type="protein sequence ID" value="PBK98496.1"/>
    <property type="molecule type" value="Genomic_DNA"/>
</dbReference>
<dbReference type="STRING" id="47427.A0A2H3EGK8"/>
<organism evidence="3 4">
    <name type="scientific">Armillaria gallica</name>
    <name type="common">Bulbous honey fungus</name>
    <name type="synonym">Armillaria bulbosa</name>
    <dbReference type="NCBI Taxonomy" id="47427"/>
    <lineage>
        <taxon>Eukaryota</taxon>
        <taxon>Fungi</taxon>
        <taxon>Dikarya</taxon>
        <taxon>Basidiomycota</taxon>
        <taxon>Agaricomycotina</taxon>
        <taxon>Agaricomycetes</taxon>
        <taxon>Agaricomycetidae</taxon>
        <taxon>Agaricales</taxon>
        <taxon>Marasmiineae</taxon>
        <taxon>Physalacriaceae</taxon>
        <taxon>Armillaria</taxon>
    </lineage>
</organism>
<feature type="domain" description="NADP-dependent oxidoreductase" evidence="2">
    <location>
        <begin position="15"/>
        <end position="314"/>
    </location>
</feature>
<dbReference type="SUPFAM" id="SSF51430">
    <property type="entry name" value="NAD(P)-linked oxidoreductase"/>
    <property type="match status" value="1"/>
</dbReference>
<dbReference type="PANTHER" id="PTHR43625">
    <property type="entry name" value="AFLATOXIN B1 ALDEHYDE REDUCTASE"/>
    <property type="match status" value="1"/>
</dbReference>
<evidence type="ECO:0000259" key="2">
    <source>
        <dbReference type="Pfam" id="PF00248"/>
    </source>
</evidence>
<dbReference type="FunCoup" id="A0A2H3EGK8">
    <property type="interactions" value="340"/>
</dbReference>